<proteinExistence type="predicted"/>
<evidence type="ECO:0000313" key="2">
    <source>
        <dbReference type="Proteomes" id="UP001595190"/>
    </source>
</evidence>
<dbReference type="Pfam" id="PF17645">
    <property type="entry name" value="Amdase"/>
    <property type="match status" value="1"/>
</dbReference>
<dbReference type="Proteomes" id="UP001595190">
    <property type="component" value="Unassembled WGS sequence"/>
</dbReference>
<organism evidence="1 2">
    <name type="scientific">Labrys neptuniae</name>
    <dbReference type="NCBI Taxonomy" id="376174"/>
    <lineage>
        <taxon>Bacteria</taxon>
        <taxon>Pseudomonadati</taxon>
        <taxon>Pseudomonadota</taxon>
        <taxon>Alphaproteobacteria</taxon>
        <taxon>Hyphomicrobiales</taxon>
        <taxon>Xanthobacteraceae</taxon>
        <taxon>Labrys</taxon>
    </lineage>
</organism>
<dbReference type="InterPro" id="IPR026286">
    <property type="entry name" value="MaiA/AMDase"/>
</dbReference>
<sequence length="269" mass="29479">MSSPENCSQNGEERILLHTARWSAPVKIEFDRGRHDRAKIGFVLLAMEQTIEDDMFRLCPPGVGIHFSRAPMTNRISVATLGAMAVGIGDAATHLLPDEDLDVVCYACTSGSVVIGEERVFAELKRGKPMAKTTCLISSVMRALETLGARRIAIATPYLAEVNAIEKAYMAARGFEIVNMQGLGIENDADMVKVAPRTILEFAESVDHPQAEAVFISCGALRSIDIITELEVRLGKPVITSNQAMMWDCLRLAGVTDRRTDCGRLFQDH</sequence>
<reference evidence="1 2" key="1">
    <citation type="submission" date="2024-09" db="EMBL/GenBank/DDBJ databases">
        <title>Description of Labrys sedimenti sp. nov., isolated from a diclofenac-degrading enrichment culture, and genome-based reclassification of Labrys portucalensis as a later heterotypic synonym of Labrys neptuniae.</title>
        <authorList>
            <person name="Tancsics A."/>
            <person name="Csepanyi A."/>
        </authorList>
    </citation>
    <scope>NUCLEOTIDE SEQUENCE [LARGE SCALE GENOMIC DNA]</scope>
    <source>
        <strain evidence="1 2">LMG 23412</strain>
    </source>
</reference>
<evidence type="ECO:0000313" key="1">
    <source>
        <dbReference type="EMBL" id="MFC2254032.1"/>
    </source>
</evidence>
<dbReference type="InterPro" id="IPR053714">
    <property type="entry name" value="Iso_Racemase_Enz_sf"/>
</dbReference>
<dbReference type="RefSeq" id="WP_394314814.1">
    <property type="nucleotide sequence ID" value="NZ_JBHGPK010000026.1"/>
</dbReference>
<accession>A0ABV6ZPG8</accession>
<gene>
    <name evidence="1" type="ORF">ACETRX_30680</name>
</gene>
<dbReference type="PANTHER" id="PTHR40267">
    <property type="entry name" value="BLR3294 PROTEIN"/>
    <property type="match status" value="1"/>
</dbReference>
<dbReference type="EMBL" id="JBHGPK010000026">
    <property type="protein sequence ID" value="MFC2254032.1"/>
    <property type="molecule type" value="Genomic_DNA"/>
</dbReference>
<dbReference type="PANTHER" id="PTHR40267:SF1">
    <property type="entry name" value="BLR3294 PROTEIN"/>
    <property type="match status" value="1"/>
</dbReference>
<comment type="caution">
    <text evidence="1">The sequence shown here is derived from an EMBL/GenBank/DDBJ whole genome shotgun (WGS) entry which is preliminary data.</text>
</comment>
<dbReference type="Gene3D" id="3.40.50.12500">
    <property type="match status" value="1"/>
</dbReference>
<protein>
    <submittedName>
        <fullName evidence="1">Arylmalonate decarboxylase</fullName>
    </submittedName>
</protein>
<name>A0ABV6ZPG8_9HYPH</name>
<dbReference type="PIRSF" id="PIRSF015736">
    <property type="entry name" value="MI"/>
    <property type="match status" value="1"/>
</dbReference>